<evidence type="ECO:0000313" key="2">
    <source>
        <dbReference type="Proteomes" id="UP001148662"/>
    </source>
</evidence>
<dbReference type="EMBL" id="JANHOG010002855">
    <property type="protein sequence ID" value="KAJ3519326.1"/>
    <property type="molecule type" value="Genomic_DNA"/>
</dbReference>
<accession>A0ACC1RIY6</accession>
<evidence type="ECO:0000313" key="1">
    <source>
        <dbReference type="EMBL" id="KAJ3519326.1"/>
    </source>
</evidence>
<sequence length="340" mass="39262">MPRSKKHKSAASQKVSQHKLQPPAWANSHSEASGVREPVQKTLGPDAVTKDAEATLARFGARAAATTQANWQAIENNRPQLEHEVPAFLSEPHMDVNMVLLDTAGAGDEEDSERLRCTDEYYHHCYSYLTLRTWRGRWKTYQKTWKERKTRQAAAWDEIIDYLVDIHLHTRYPFPYSVSTTDIIEPTTPPPAILNFVEYDNTAQYTINVFCIWTLEREVSFTRKLNSTSPALELMSLGYVAKTPTRPTVAVSMRTLQLLYRLRQRKASFSIEAFAKVICDYYNIPFRRHMREVVADTFEIYLRIIRAVDMHVRKALGWDSPDWRVKNACRAVTRSVVRPI</sequence>
<reference evidence="1" key="1">
    <citation type="submission" date="2022-07" db="EMBL/GenBank/DDBJ databases">
        <title>Genome Sequence of Phlebia brevispora.</title>
        <authorList>
            <person name="Buettner E."/>
        </authorList>
    </citation>
    <scope>NUCLEOTIDE SEQUENCE</scope>
    <source>
        <strain evidence="1">MPL23</strain>
    </source>
</reference>
<dbReference type="Proteomes" id="UP001148662">
    <property type="component" value="Unassembled WGS sequence"/>
</dbReference>
<name>A0ACC1RIY6_9APHY</name>
<organism evidence="1 2">
    <name type="scientific">Phlebia brevispora</name>
    <dbReference type="NCBI Taxonomy" id="194682"/>
    <lineage>
        <taxon>Eukaryota</taxon>
        <taxon>Fungi</taxon>
        <taxon>Dikarya</taxon>
        <taxon>Basidiomycota</taxon>
        <taxon>Agaricomycotina</taxon>
        <taxon>Agaricomycetes</taxon>
        <taxon>Polyporales</taxon>
        <taxon>Meruliaceae</taxon>
        <taxon>Phlebia</taxon>
    </lineage>
</organism>
<gene>
    <name evidence="1" type="ORF">NM688_g9318</name>
</gene>
<proteinExistence type="predicted"/>
<protein>
    <submittedName>
        <fullName evidence="1">Uncharacterized protein</fullName>
    </submittedName>
</protein>
<comment type="caution">
    <text evidence="1">The sequence shown here is derived from an EMBL/GenBank/DDBJ whole genome shotgun (WGS) entry which is preliminary data.</text>
</comment>
<keyword evidence="2" id="KW-1185">Reference proteome</keyword>